<dbReference type="AlphaFoldDB" id="A0A0E9QK16"/>
<sequence>MLLRHPAFALLCIISKYILFTSLLKPNESYVLKNKHVSDKYLCTWY</sequence>
<reference evidence="2" key="2">
    <citation type="journal article" date="2015" name="Fish Shellfish Immunol.">
        <title>Early steps in the European eel (Anguilla anguilla)-Vibrio vulnificus interaction in the gills: Role of the RtxA13 toxin.</title>
        <authorList>
            <person name="Callol A."/>
            <person name="Pajuelo D."/>
            <person name="Ebbesson L."/>
            <person name="Teles M."/>
            <person name="MacKenzie S."/>
            <person name="Amaro C."/>
        </authorList>
    </citation>
    <scope>NUCLEOTIDE SEQUENCE</scope>
</reference>
<evidence type="ECO:0000256" key="1">
    <source>
        <dbReference type="SAM" id="Phobius"/>
    </source>
</evidence>
<evidence type="ECO:0000313" key="2">
    <source>
        <dbReference type="EMBL" id="JAH16418.1"/>
    </source>
</evidence>
<keyword evidence="1" id="KW-1133">Transmembrane helix</keyword>
<name>A0A0E9QK16_ANGAN</name>
<proteinExistence type="predicted"/>
<accession>A0A0E9QK16</accession>
<keyword evidence="1" id="KW-0472">Membrane</keyword>
<reference evidence="2" key="1">
    <citation type="submission" date="2014-11" db="EMBL/GenBank/DDBJ databases">
        <authorList>
            <person name="Amaro Gonzalez C."/>
        </authorList>
    </citation>
    <scope>NUCLEOTIDE SEQUENCE</scope>
</reference>
<protein>
    <submittedName>
        <fullName evidence="2">Uncharacterized protein</fullName>
    </submittedName>
</protein>
<organism evidence="2">
    <name type="scientific">Anguilla anguilla</name>
    <name type="common">European freshwater eel</name>
    <name type="synonym">Muraena anguilla</name>
    <dbReference type="NCBI Taxonomy" id="7936"/>
    <lineage>
        <taxon>Eukaryota</taxon>
        <taxon>Metazoa</taxon>
        <taxon>Chordata</taxon>
        <taxon>Craniata</taxon>
        <taxon>Vertebrata</taxon>
        <taxon>Euteleostomi</taxon>
        <taxon>Actinopterygii</taxon>
        <taxon>Neopterygii</taxon>
        <taxon>Teleostei</taxon>
        <taxon>Anguilliformes</taxon>
        <taxon>Anguillidae</taxon>
        <taxon>Anguilla</taxon>
    </lineage>
</organism>
<feature type="transmembrane region" description="Helical" evidence="1">
    <location>
        <begin position="6"/>
        <end position="24"/>
    </location>
</feature>
<keyword evidence="1" id="KW-0812">Transmembrane</keyword>
<dbReference type="EMBL" id="GBXM01092159">
    <property type="protein sequence ID" value="JAH16418.1"/>
    <property type="molecule type" value="Transcribed_RNA"/>
</dbReference>